<dbReference type="RefSeq" id="WP_207905366.1">
    <property type="nucleotide sequence ID" value="NZ_JANKBF010000001.1"/>
</dbReference>
<organism evidence="2 3">
    <name type="scientific">Longibaculum muris</name>
    <dbReference type="NCBI Taxonomy" id="1796628"/>
    <lineage>
        <taxon>Bacteria</taxon>
        <taxon>Bacillati</taxon>
        <taxon>Bacillota</taxon>
        <taxon>Erysipelotrichia</taxon>
        <taxon>Erysipelotrichales</taxon>
        <taxon>Coprobacillaceae</taxon>
        <taxon>Longibaculum</taxon>
    </lineage>
</organism>
<dbReference type="InterPro" id="IPR018958">
    <property type="entry name" value="Knr4/Smi1-like_dom"/>
</dbReference>
<dbReference type="EMBL" id="SMCQ01000025">
    <property type="protein sequence ID" value="TCV92947.1"/>
    <property type="molecule type" value="Genomic_DNA"/>
</dbReference>
<evidence type="ECO:0000313" key="3">
    <source>
        <dbReference type="Proteomes" id="UP000295515"/>
    </source>
</evidence>
<protein>
    <recommendedName>
        <fullName evidence="1">Knr4/Smi1-like domain-containing protein</fullName>
    </recommendedName>
</protein>
<proteinExistence type="predicted"/>
<evidence type="ECO:0000313" key="2">
    <source>
        <dbReference type="EMBL" id="TCV92947.1"/>
    </source>
</evidence>
<gene>
    <name evidence="2" type="ORF">EDD60_12535</name>
</gene>
<dbReference type="Proteomes" id="UP000295515">
    <property type="component" value="Unassembled WGS sequence"/>
</dbReference>
<dbReference type="GeneID" id="98916444"/>
<sequence>MIDVLSHLNHIFQLVAVEKSSDEEAIASLIASSEIVVPDEYLNLILKNSEFEFAVSNTQYIRIWGASGCIEMNEAYHIQKYIPQSLAIGDDEGGNALIYATGQEGFGVYVVAFNDLDIDEMKYVSDSLISLLVNGMGVETLINL</sequence>
<dbReference type="Gene3D" id="3.40.1580.10">
    <property type="entry name" value="SMI1/KNR4-like"/>
    <property type="match status" value="1"/>
</dbReference>
<dbReference type="Pfam" id="PF09346">
    <property type="entry name" value="SMI1_KNR4"/>
    <property type="match status" value="1"/>
</dbReference>
<name>A0A4R3YKC9_9FIRM</name>
<keyword evidence="3" id="KW-1185">Reference proteome</keyword>
<feature type="domain" description="Knr4/Smi1-like" evidence="1">
    <location>
        <begin position="22"/>
        <end position="132"/>
    </location>
</feature>
<evidence type="ECO:0000259" key="1">
    <source>
        <dbReference type="Pfam" id="PF09346"/>
    </source>
</evidence>
<accession>A0A4R3YKC9</accession>
<dbReference type="InterPro" id="IPR037883">
    <property type="entry name" value="Knr4/Smi1-like_sf"/>
</dbReference>
<comment type="caution">
    <text evidence="2">The sequence shown here is derived from an EMBL/GenBank/DDBJ whole genome shotgun (WGS) entry which is preliminary data.</text>
</comment>
<reference evidence="2 3" key="1">
    <citation type="submission" date="2019-03" db="EMBL/GenBank/DDBJ databases">
        <title>Genomic Encyclopedia of Type Strains, Phase IV (KMG-IV): sequencing the most valuable type-strain genomes for metagenomic binning, comparative biology and taxonomic classification.</title>
        <authorList>
            <person name="Goeker M."/>
        </authorList>
    </citation>
    <scope>NUCLEOTIDE SEQUENCE [LARGE SCALE GENOMIC DNA]</scope>
    <source>
        <strain evidence="2 3">DSM 29487</strain>
    </source>
</reference>
<dbReference type="AlphaFoldDB" id="A0A4R3YKC9"/>
<dbReference type="SUPFAM" id="SSF160631">
    <property type="entry name" value="SMI1/KNR4-like"/>
    <property type="match status" value="1"/>
</dbReference>